<protein>
    <recommendedName>
        <fullName evidence="10">Transglycosylase</fullName>
    </recommendedName>
</protein>
<dbReference type="Proteomes" id="UP000054023">
    <property type="component" value="Unassembled WGS sequence"/>
</dbReference>
<sequence length="91" mass="9268">MGIIAWLVLGLIAGAIARLILPGSQPGGWIAALITGVLGALVGGFIASAVFGINVNDSFFDLATWLFAIGGGVLVAFIWQAITGRRGSKTV</sequence>
<dbReference type="InterPro" id="IPR007341">
    <property type="entry name" value="Transgly_assoc"/>
</dbReference>
<comment type="subcellular location">
    <subcellularLocation>
        <location evidence="1">Cell membrane</location>
        <topology evidence="1">Multi-pass membrane protein</topology>
    </subcellularLocation>
</comment>
<keyword evidence="4 7" id="KW-0812">Transmembrane</keyword>
<evidence type="ECO:0000256" key="5">
    <source>
        <dbReference type="ARBA" id="ARBA00022989"/>
    </source>
</evidence>
<gene>
    <name evidence="8" type="ORF">AVL63_01135</name>
</gene>
<organism evidence="8 9">
    <name type="scientific">Nesterenkonia jeotgali</name>
    <dbReference type="NCBI Taxonomy" id="317018"/>
    <lineage>
        <taxon>Bacteria</taxon>
        <taxon>Bacillati</taxon>
        <taxon>Actinomycetota</taxon>
        <taxon>Actinomycetes</taxon>
        <taxon>Micrococcales</taxon>
        <taxon>Micrococcaceae</taxon>
        <taxon>Nesterenkonia</taxon>
    </lineage>
</organism>
<keyword evidence="9" id="KW-1185">Reference proteome</keyword>
<evidence type="ECO:0000256" key="4">
    <source>
        <dbReference type="ARBA" id="ARBA00022692"/>
    </source>
</evidence>
<evidence type="ECO:0000256" key="7">
    <source>
        <dbReference type="SAM" id="Phobius"/>
    </source>
</evidence>
<comment type="similarity">
    <text evidence="2">Belongs to the UPF0410 family.</text>
</comment>
<evidence type="ECO:0000313" key="9">
    <source>
        <dbReference type="Proteomes" id="UP000054023"/>
    </source>
</evidence>
<keyword evidence="5 7" id="KW-1133">Transmembrane helix</keyword>
<evidence type="ECO:0000256" key="2">
    <source>
        <dbReference type="ARBA" id="ARBA00011006"/>
    </source>
</evidence>
<evidence type="ECO:0000313" key="8">
    <source>
        <dbReference type="EMBL" id="KUG58700.1"/>
    </source>
</evidence>
<dbReference type="OrthoDB" id="4568405at2"/>
<dbReference type="GO" id="GO:0005886">
    <property type="term" value="C:plasma membrane"/>
    <property type="evidence" value="ECO:0007669"/>
    <property type="project" value="UniProtKB-SubCell"/>
</dbReference>
<dbReference type="PANTHER" id="PTHR33884:SF3">
    <property type="entry name" value="UPF0410 PROTEIN YMGE"/>
    <property type="match status" value="1"/>
</dbReference>
<evidence type="ECO:0000256" key="3">
    <source>
        <dbReference type="ARBA" id="ARBA00022475"/>
    </source>
</evidence>
<dbReference type="AlphaFoldDB" id="A0A0W8IFH7"/>
<evidence type="ECO:0000256" key="6">
    <source>
        <dbReference type="ARBA" id="ARBA00023136"/>
    </source>
</evidence>
<name>A0A0W8IFH7_9MICC</name>
<accession>A0A0W8IFH7</accession>
<feature type="transmembrane region" description="Helical" evidence="7">
    <location>
        <begin position="27"/>
        <end position="50"/>
    </location>
</feature>
<evidence type="ECO:0008006" key="10">
    <source>
        <dbReference type="Google" id="ProtNLM"/>
    </source>
</evidence>
<keyword evidence="3" id="KW-1003">Cell membrane</keyword>
<feature type="transmembrane region" description="Helical" evidence="7">
    <location>
        <begin position="62"/>
        <end position="82"/>
    </location>
</feature>
<dbReference type="RefSeq" id="WP_058888380.1">
    <property type="nucleotide sequence ID" value="NZ_LQBM01000003.1"/>
</dbReference>
<keyword evidence="6 7" id="KW-0472">Membrane</keyword>
<proteinExistence type="inferred from homology"/>
<dbReference type="EMBL" id="LQBM01000003">
    <property type="protein sequence ID" value="KUG58700.1"/>
    <property type="molecule type" value="Genomic_DNA"/>
</dbReference>
<reference evidence="9" key="1">
    <citation type="submission" date="2015-12" db="EMBL/GenBank/DDBJ databases">
        <authorList>
            <person name="Nair G.R."/>
            <person name="Kaur G."/>
            <person name="Mayilraj S."/>
        </authorList>
    </citation>
    <scope>NUCLEOTIDE SEQUENCE [LARGE SCALE GENOMIC DNA]</scope>
    <source>
        <strain evidence="9">CD08_7</strain>
    </source>
</reference>
<evidence type="ECO:0000256" key="1">
    <source>
        <dbReference type="ARBA" id="ARBA00004651"/>
    </source>
</evidence>
<dbReference type="PANTHER" id="PTHR33884">
    <property type="entry name" value="UPF0410 PROTEIN YMGE"/>
    <property type="match status" value="1"/>
</dbReference>
<comment type="caution">
    <text evidence="8">The sequence shown here is derived from an EMBL/GenBank/DDBJ whole genome shotgun (WGS) entry which is preliminary data.</text>
</comment>
<dbReference type="STRING" id="317018.AVL63_01135"/>